<accession>A0A4C1VIK2</accession>
<dbReference type="Proteomes" id="UP000299102">
    <property type="component" value="Unassembled WGS sequence"/>
</dbReference>
<sequence length="78" mass="9065">MAGYSLFEGREFDSEYIQPHYSITSKGNIVRKLILSYDDKILEDTNDIRDDITNSENESDDDDDDYVHASFFCDTLIE</sequence>
<evidence type="ECO:0000313" key="2">
    <source>
        <dbReference type="Proteomes" id="UP000299102"/>
    </source>
</evidence>
<proteinExistence type="predicted"/>
<dbReference type="AlphaFoldDB" id="A0A4C1VIK2"/>
<evidence type="ECO:0000313" key="1">
    <source>
        <dbReference type="EMBL" id="GBP38928.1"/>
    </source>
</evidence>
<dbReference type="EMBL" id="BGZK01000356">
    <property type="protein sequence ID" value="GBP38928.1"/>
    <property type="molecule type" value="Genomic_DNA"/>
</dbReference>
<gene>
    <name evidence="1" type="ORF">EVAR_95678_1</name>
</gene>
<keyword evidence="2" id="KW-1185">Reference proteome</keyword>
<comment type="caution">
    <text evidence="1">The sequence shown here is derived from an EMBL/GenBank/DDBJ whole genome shotgun (WGS) entry which is preliminary data.</text>
</comment>
<name>A0A4C1VIK2_EUMVA</name>
<protein>
    <submittedName>
        <fullName evidence="1">Uncharacterized protein</fullName>
    </submittedName>
</protein>
<organism evidence="1 2">
    <name type="scientific">Eumeta variegata</name>
    <name type="common">Bagworm moth</name>
    <name type="synonym">Eumeta japonica</name>
    <dbReference type="NCBI Taxonomy" id="151549"/>
    <lineage>
        <taxon>Eukaryota</taxon>
        <taxon>Metazoa</taxon>
        <taxon>Ecdysozoa</taxon>
        <taxon>Arthropoda</taxon>
        <taxon>Hexapoda</taxon>
        <taxon>Insecta</taxon>
        <taxon>Pterygota</taxon>
        <taxon>Neoptera</taxon>
        <taxon>Endopterygota</taxon>
        <taxon>Lepidoptera</taxon>
        <taxon>Glossata</taxon>
        <taxon>Ditrysia</taxon>
        <taxon>Tineoidea</taxon>
        <taxon>Psychidae</taxon>
        <taxon>Oiketicinae</taxon>
        <taxon>Eumeta</taxon>
    </lineage>
</organism>
<reference evidence="1 2" key="1">
    <citation type="journal article" date="2019" name="Commun. Biol.">
        <title>The bagworm genome reveals a unique fibroin gene that provides high tensile strength.</title>
        <authorList>
            <person name="Kono N."/>
            <person name="Nakamura H."/>
            <person name="Ohtoshi R."/>
            <person name="Tomita M."/>
            <person name="Numata K."/>
            <person name="Arakawa K."/>
        </authorList>
    </citation>
    <scope>NUCLEOTIDE SEQUENCE [LARGE SCALE GENOMIC DNA]</scope>
</reference>